<dbReference type="Pfam" id="PF01613">
    <property type="entry name" value="Flavin_Reduct"/>
    <property type="match status" value="1"/>
</dbReference>
<dbReference type="KEGG" id="asip:AQUSIP_08340"/>
<comment type="similarity">
    <text evidence="3">Belongs to the flavoredoxin family.</text>
</comment>
<dbReference type="EMBL" id="LR699119">
    <property type="protein sequence ID" value="VVC75544.1"/>
    <property type="molecule type" value="Genomic_DNA"/>
</dbReference>
<dbReference type="PANTHER" id="PTHR43567">
    <property type="entry name" value="FLAVOREDOXIN-RELATED-RELATED"/>
    <property type="match status" value="1"/>
</dbReference>
<dbReference type="Proteomes" id="UP000324194">
    <property type="component" value="Chromosome 1"/>
</dbReference>
<evidence type="ECO:0000313" key="6">
    <source>
        <dbReference type="Proteomes" id="UP000324194"/>
    </source>
</evidence>
<keyword evidence="2" id="KW-0285">Flavoprotein</keyword>
<dbReference type="OrthoDB" id="9792436at2"/>
<dbReference type="AlphaFoldDB" id="A0A5E4PFC5"/>
<protein>
    <submittedName>
        <fullName evidence="5">Flavoredoxin</fullName>
    </submittedName>
</protein>
<dbReference type="PANTHER" id="PTHR43567:SF1">
    <property type="entry name" value="FLAVOREDOXIN"/>
    <property type="match status" value="1"/>
</dbReference>
<dbReference type="SUPFAM" id="SSF50475">
    <property type="entry name" value="FMN-binding split barrel"/>
    <property type="match status" value="1"/>
</dbReference>
<accession>A0A5E4PFC5</accession>
<name>A0A5E4PFC5_9COXI</name>
<evidence type="ECO:0000313" key="5">
    <source>
        <dbReference type="EMBL" id="VVC75544.1"/>
    </source>
</evidence>
<dbReference type="GO" id="GO:0016646">
    <property type="term" value="F:oxidoreductase activity, acting on the CH-NH group of donors, NAD or NADP as acceptor"/>
    <property type="evidence" value="ECO:0007669"/>
    <property type="project" value="UniProtKB-ARBA"/>
</dbReference>
<dbReference type="Gene3D" id="2.30.110.10">
    <property type="entry name" value="Electron Transport, Fmn-binding Protein, Chain A"/>
    <property type="match status" value="1"/>
</dbReference>
<dbReference type="RefSeq" id="WP_148338842.1">
    <property type="nucleotide sequence ID" value="NZ_LR699119.1"/>
</dbReference>
<dbReference type="InterPro" id="IPR052174">
    <property type="entry name" value="Flavoredoxin"/>
</dbReference>
<organism evidence="5 6">
    <name type="scientific">Aquicella siphonis</name>
    <dbReference type="NCBI Taxonomy" id="254247"/>
    <lineage>
        <taxon>Bacteria</taxon>
        <taxon>Pseudomonadati</taxon>
        <taxon>Pseudomonadota</taxon>
        <taxon>Gammaproteobacteria</taxon>
        <taxon>Legionellales</taxon>
        <taxon>Coxiellaceae</taxon>
        <taxon>Aquicella</taxon>
    </lineage>
</organism>
<dbReference type="InterPro" id="IPR002563">
    <property type="entry name" value="Flavin_Rdtase-like_dom"/>
</dbReference>
<dbReference type="InterPro" id="IPR012349">
    <property type="entry name" value="Split_barrel_FMN-bd"/>
</dbReference>
<gene>
    <name evidence="5" type="primary">flr</name>
    <name evidence="5" type="ORF">AQUSIP_08340</name>
</gene>
<comment type="cofactor">
    <cofactor evidence="1">
        <name>FMN</name>
        <dbReference type="ChEBI" id="CHEBI:58210"/>
    </cofactor>
</comment>
<keyword evidence="6" id="KW-1185">Reference proteome</keyword>
<sequence length="178" mass="19807">MKKKNLPLSQVYRLLEPGPVVLVTTAHKGKANIMTMSWHTMMDFEPPVIGCVISNRNFSFNILKAAKECVINIPSVDLAKQVTGCGNTTGRKTDKFKTFKLTSAPAACVHAPLIADCYANLECRVIDTTLTVRYNFFILEVVNAWIASTRKKPRTLHHQGKGVFMVAGDTIRLPSRMK</sequence>
<evidence type="ECO:0000259" key="4">
    <source>
        <dbReference type="SMART" id="SM00903"/>
    </source>
</evidence>
<dbReference type="SMART" id="SM00903">
    <property type="entry name" value="Flavin_Reduct"/>
    <property type="match status" value="1"/>
</dbReference>
<proteinExistence type="inferred from homology"/>
<reference evidence="5 6" key="1">
    <citation type="submission" date="2019-08" db="EMBL/GenBank/DDBJ databases">
        <authorList>
            <person name="Guy L."/>
        </authorList>
    </citation>
    <scope>NUCLEOTIDE SEQUENCE [LARGE SCALE GENOMIC DNA]</scope>
    <source>
        <strain evidence="5 6">SGT-108</strain>
    </source>
</reference>
<evidence type="ECO:0000256" key="2">
    <source>
        <dbReference type="ARBA" id="ARBA00022630"/>
    </source>
</evidence>
<feature type="domain" description="Flavin reductase like" evidence="4">
    <location>
        <begin position="13"/>
        <end position="165"/>
    </location>
</feature>
<evidence type="ECO:0000256" key="3">
    <source>
        <dbReference type="ARBA" id="ARBA00038054"/>
    </source>
</evidence>
<dbReference type="GO" id="GO:0010181">
    <property type="term" value="F:FMN binding"/>
    <property type="evidence" value="ECO:0007669"/>
    <property type="project" value="InterPro"/>
</dbReference>
<evidence type="ECO:0000256" key="1">
    <source>
        <dbReference type="ARBA" id="ARBA00001917"/>
    </source>
</evidence>